<reference evidence="2" key="1">
    <citation type="journal article" date="2014" name="Front. Microbiol.">
        <title>High frequency of phylogenetically diverse reductive dehalogenase-homologous genes in deep subseafloor sedimentary metagenomes.</title>
        <authorList>
            <person name="Kawai M."/>
            <person name="Futagami T."/>
            <person name="Toyoda A."/>
            <person name="Takaki Y."/>
            <person name="Nishi S."/>
            <person name="Hori S."/>
            <person name="Arai W."/>
            <person name="Tsubouchi T."/>
            <person name="Morono Y."/>
            <person name="Uchiyama I."/>
            <person name="Ito T."/>
            <person name="Fujiyama A."/>
            <person name="Inagaki F."/>
            <person name="Takami H."/>
        </authorList>
    </citation>
    <scope>NUCLEOTIDE SEQUENCE</scope>
    <source>
        <strain evidence="2">Expedition CK06-06</strain>
    </source>
</reference>
<organism evidence="2">
    <name type="scientific">marine sediment metagenome</name>
    <dbReference type="NCBI Taxonomy" id="412755"/>
    <lineage>
        <taxon>unclassified sequences</taxon>
        <taxon>metagenomes</taxon>
        <taxon>ecological metagenomes</taxon>
    </lineage>
</organism>
<dbReference type="AlphaFoldDB" id="X1HHP8"/>
<protein>
    <submittedName>
        <fullName evidence="2">Uncharacterized protein</fullName>
    </submittedName>
</protein>
<sequence length="271" mass="29789">TNAQISELIGGRWAKTTIKEYTRGVTVMDSQRWQSTTELFAEVVSKGITTGDVKETIAVRDKLEGGGTSLAEITDLLTDLERAGIDIGGLVVLYREWEASGLTASEAASALKYKGEIEEMGFVLDLLSDVAGAAKALGNPRDVLEAIGKYRDVIELDNELKAAQGRLADEETRIRERIEEGEQVIREVEEREESAREQLTQIDQQVNANAQLLRKAGELEKLGLDTARLSDLCTAVSGISVKHGLRRQDSPDRFFDELKEYDAALGFEAEA</sequence>
<feature type="non-terminal residue" evidence="2">
    <location>
        <position position="271"/>
    </location>
</feature>
<dbReference type="EMBL" id="BARU01026971">
    <property type="protein sequence ID" value="GAH68957.1"/>
    <property type="molecule type" value="Genomic_DNA"/>
</dbReference>
<proteinExistence type="predicted"/>
<name>X1HHP8_9ZZZZ</name>
<keyword evidence="1" id="KW-0175">Coiled coil</keyword>
<evidence type="ECO:0000313" key="2">
    <source>
        <dbReference type="EMBL" id="GAH68957.1"/>
    </source>
</evidence>
<evidence type="ECO:0000256" key="1">
    <source>
        <dbReference type="SAM" id="Coils"/>
    </source>
</evidence>
<gene>
    <name evidence="2" type="ORF">S03H2_43264</name>
</gene>
<comment type="caution">
    <text evidence="2">The sequence shown here is derived from an EMBL/GenBank/DDBJ whole genome shotgun (WGS) entry which is preliminary data.</text>
</comment>
<feature type="non-terminal residue" evidence="2">
    <location>
        <position position="1"/>
    </location>
</feature>
<accession>X1HHP8</accession>
<feature type="coiled-coil region" evidence="1">
    <location>
        <begin position="153"/>
        <end position="205"/>
    </location>
</feature>